<evidence type="ECO:0000313" key="2">
    <source>
        <dbReference type="EMBL" id="EFG78416.1"/>
    </source>
</evidence>
<dbReference type="Pfam" id="PF12484">
    <property type="entry name" value="PPE-SVP"/>
    <property type="match status" value="1"/>
</dbReference>
<feature type="domain" description="PPE family C-terminal" evidence="1">
    <location>
        <begin position="2"/>
        <end position="84"/>
    </location>
</feature>
<organism evidence="2 3">
    <name type="scientific">Mycobacterium parascrofulaceum ATCC BAA-614</name>
    <dbReference type="NCBI Taxonomy" id="525368"/>
    <lineage>
        <taxon>Bacteria</taxon>
        <taxon>Bacillati</taxon>
        <taxon>Actinomycetota</taxon>
        <taxon>Actinomycetes</taxon>
        <taxon>Mycobacteriales</taxon>
        <taxon>Mycobacteriaceae</taxon>
        <taxon>Mycobacterium</taxon>
        <taxon>Mycobacterium simiae complex</taxon>
    </lineage>
</organism>
<dbReference type="EMBL" id="ADNV01000123">
    <property type="protein sequence ID" value="EFG78416.1"/>
    <property type="molecule type" value="Genomic_DNA"/>
</dbReference>
<dbReference type="Proteomes" id="UP000003653">
    <property type="component" value="Unassembled WGS sequence"/>
</dbReference>
<gene>
    <name evidence="2" type="ORF">HMPREF0591_1708</name>
</gene>
<dbReference type="HOGENOM" id="CLU_2437673_0_0_11"/>
<dbReference type="AlphaFoldDB" id="D5P6B4"/>
<name>D5P6B4_9MYCO</name>
<comment type="caution">
    <text evidence="2">The sequence shown here is derived from an EMBL/GenBank/DDBJ whole genome shotgun (WGS) entry which is preliminary data.</text>
</comment>
<sequence>MSAGVGRAATVGALSVPQTWASAAPAMSPAATALPSTSLATAPAATTGAPASMLGAPLATMAGRGIGNVGDTDLRFLPRLTVVPPTATLG</sequence>
<evidence type="ECO:0000313" key="3">
    <source>
        <dbReference type="Proteomes" id="UP000003653"/>
    </source>
</evidence>
<accession>D5P6B4</accession>
<dbReference type="InterPro" id="IPR022171">
    <property type="entry name" value="PPE_C"/>
</dbReference>
<keyword evidence="3" id="KW-1185">Reference proteome</keyword>
<proteinExistence type="predicted"/>
<protein>
    <recommendedName>
        <fullName evidence="1">PPE family C-terminal domain-containing protein</fullName>
    </recommendedName>
</protein>
<reference evidence="2 3" key="1">
    <citation type="submission" date="2010-04" db="EMBL/GenBank/DDBJ databases">
        <authorList>
            <person name="Muzny D."/>
            <person name="Qin X."/>
            <person name="Deng J."/>
            <person name="Jiang H."/>
            <person name="Liu Y."/>
            <person name="Qu J."/>
            <person name="Song X.-Z."/>
            <person name="Zhang L."/>
            <person name="Thornton R."/>
            <person name="Coyle M."/>
            <person name="Francisco L."/>
            <person name="Jackson L."/>
            <person name="Javaid M."/>
            <person name="Korchina V."/>
            <person name="Kovar C."/>
            <person name="Mata R."/>
            <person name="Mathew T."/>
            <person name="Ngo R."/>
            <person name="Nguyen L."/>
            <person name="Nguyen N."/>
            <person name="Okwuonu G."/>
            <person name="Ongeri F."/>
            <person name="Pham C."/>
            <person name="Simmons D."/>
            <person name="Wilczek-Boney K."/>
            <person name="Hale W."/>
            <person name="Jakkamsetti A."/>
            <person name="Pham P."/>
            <person name="Ruth R."/>
            <person name="San Lucas F."/>
            <person name="Warren J."/>
            <person name="Zhang J."/>
            <person name="Zhao Z."/>
            <person name="Zhou C."/>
            <person name="Zhu D."/>
            <person name="Lee S."/>
            <person name="Bess C."/>
            <person name="Blankenburg K."/>
            <person name="Forbes L."/>
            <person name="Fu Q."/>
            <person name="Gubbala S."/>
            <person name="Hirani K."/>
            <person name="Jayaseelan J.C."/>
            <person name="Lara F."/>
            <person name="Munidasa M."/>
            <person name="Palculict T."/>
            <person name="Patil S."/>
            <person name="Pu L.-L."/>
            <person name="Saada N."/>
            <person name="Tang L."/>
            <person name="Weissenberger G."/>
            <person name="Zhu Y."/>
            <person name="Hemphill L."/>
            <person name="Shang Y."/>
            <person name="Youmans B."/>
            <person name="Ayvaz T."/>
            <person name="Ross M."/>
            <person name="Santibanez J."/>
            <person name="Aqrawi P."/>
            <person name="Gross S."/>
            <person name="Joshi V."/>
            <person name="Fowler G."/>
            <person name="Nazareth L."/>
            <person name="Reid J."/>
            <person name="Worley K."/>
            <person name="Petrosino J."/>
            <person name="Highlander S."/>
            <person name="Gibbs R."/>
        </authorList>
    </citation>
    <scope>NUCLEOTIDE SEQUENCE [LARGE SCALE GENOMIC DNA]</scope>
    <source>
        <strain evidence="2 3">ATCC BAA-614</strain>
    </source>
</reference>
<evidence type="ECO:0000259" key="1">
    <source>
        <dbReference type="Pfam" id="PF12484"/>
    </source>
</evidence>